<dbReference type="InParanoid" id="A0A0G4GGU5"/>
<evidence type="ECO:0000313" key="2">
    <source>
        <dbReference type="Proteomes" id="UP000041254"/>
    </source>
</evidence>
<keyword evidence="2" id="KW-1185">Reference proteome</keyword>
<dbReference type="EMBL" id="CDMY01000663">
    <property type="protein sequence ID" value="CEM28865.1"/>
    <property type="molecule type" value="Genomic_DNA"/>
</dbReference>
<reference evidence="1 2" key="1">
    <citation type="submission" date="2014-11" db="EMBL/GenBank/DDBJ databases">
        <authorList>
            <person name="Zhu J."/>
            <person name="Qi W."/>
            <person name="Song R."/>
        </authorList>
    </citation>
    <scope>NUCLEOTIDE SEQUENCE [LARGE SCALE GENOMIC DNA]</scope>
</reference>
<gene>
    <name evidence="1" type="ORF">Vbra_23050</name>
</gene>
<dbReference type="Proteomes" id="UP000041254">
    <property type="component" value="Unassembled WGS sequence"/>
</dbReference>
<dbReference type="VEuPathDB" id="CryptoDB:Vbra_23050"/>
<dbReference type="AlphaFoldDB" id="A0A0G4GGU5"/>
<organism evidence="1 2">
    <name type="scientific">Vitrella brassicaformis (strain CCMP3155)</name>
    <dbReference type="NCBI Taxonomy" id="1169540"/>
    <lineage>
        <taxon>Eukaryota</taxon>
        <taxon>Sar</taxon>
        <taxon>Alveolata</taxon>
        <taxon>Colpodellida</taxon>
        <taxon>Vitrellaceae</taxon>
        <taxon>Vitrella</taxon>
    </lineage>
</organism>
<evidence type="ECO:0000313" key="1">
    <source>
        <dbReference type="EMBL" id="CEM28865.1"/>
    </source>
</evidence>
<dbReference type="OMA" id="KFNERTD"/>
<proteinExistence type="predicted"/>
<accession>A0A0G4GGU5</accession>
<dbReference type="OrthoDB" id="446168at2759"/>
<sequence>MLIRRCVRRVLPRRESWHNLGAYTLTEKDAAAWRELRARDLNVESVATRFEKDTTPPINWKYWEDTITHKDIVTCMKAFYEHQMSVLDSALREDHRKIITENQKEGWHLWEEGVSSCRESVKASDEIIDNGARALWISFHNPLPWQIKPSEWVDSDQYWQAYFEKHMYRHTTTGEPADPESEDFQKMVDADVSADTRLWNDRSDTPTNNQNMTQLPSWEYYDIHRRAFVEHMVYYLLRTGGDYRFFPEVPPWQWLTHIEQLRWQFVSVTQRRRSVFQMEKEARVMALDMQPLDYEHDGDEFHQKFIATEKAQFESVAARLMGNFILFCYPYIPVQTTTALHRALGVDDGQGKLYSLGDDVNALFYKPGIPTEFPKPSDAFNSLMDHVTLSGQRFNPAYSTMLSIFTQLLDSRPQPWFKTEDESVGEAFMRRLKVDDPSRPVYEAYLEEMKERFGSAVEVPADKMVEQTQAVERRYRQECAVYRQLLYAMNDNIMTKSRAETDRLLKMHEAGQLQGLLDSGALVVVDEGRLPRGEEPPAHRAAFITDSQTLIENIQEFEELKERTLDAVMATKTALDVKKK</sequence>
<protein>
    <submittedName>
        <fullName evidence="1">Uncharacterized protein</fullName>
    </submittedName>
</protein>
<dbReference type="FunCoup" id="A0A0G4GGU5">
    <property type="interactions" value="43"/>
</dbReference>
<dbReference type="PhylomeDB" id="A0A0G4GGU5"/>
<name>A0A0G4GGU5_VITBC</name>
<dbReference type="STRING" id="1169540.A0A0G4GGU5"/>